<organism evidence="1 2">
    <name type="scientific">Piscirickettsia salmonis</name>
    <dbReference type="NCBI Taxonomy" id="1238"/>
    <lineage>
        <taxon>Bacteria</taxon>
        <taxon>Pseudomonadati</taxon>
        <taxon>Pseudomonadota</taxon>
        <taxon>Gammaproteobacteria</taxon>
        <taxon>Thiotrichales</taxon>
        <taxon>Piscirickettsiaceae</taxon>
        <taxon>Piscirickettsia</taxon>
    </lineage>
</organism>
<protein>
    <submittedName>
        <fullName evidence="1">Zinc protease</fullName>
    </submittedName>
</protein>
<dbReference type="EMBL" id="CP012508">
    <property type="protein sequence ID" value="ALB23625.1"/>
    <property type="molecule type" value="Genomic_DNA"/>
</dbReference>
<sequence length="378" mass="43132">MTTHLEDYLSNPNDTNKELALIELAGLFNNAYAEAVEENPDKAIGPDDYTEKVISRTRDKYDELITRMSQEQFVNLEALCVDLHDRGAFKEIPGDFKHVRQCGALTTSVVYIYSRVERRAQDEIDALIQERRLSEGDRYFCDEKIINEAFVSSELFKNAYITMRENNISAKYGREYLLESQGQAQCEPEKLAQAVIKMGCVGQKTYDFLENNPNLFEEIVETEQKLSTLYQMTQSYQEFCKEKLGALSDKTTKKALHLKDKIDVLDDIKKVITDPKKHTAEKIGALNGVSNSKESNKLNEDSAGLGILHFIRNLLPFFKRFFRTKGQEVQSVLESTLKRKNTVTLFKDVLDQQAERALDLEEDILVDPPTLAVMALNA</sequence>
<dbReference type="AlphaFoldDB" id="A0A1L6TDU9"/>
<dbReference type="OrthoDB" id="9938852at2"/>
<evidence type="ECO:0000313" key="2">
    <source>
        <dbReference type="Proteomes" id="UP000029558"/>
    </source>
</evidence>
<dbReference type="GO" id="GO:0006508">
    <property type="term" value="P:proteolysis"/>
    <property type="evidence" value="ECO:0007669"/>
    <property type="project" value="UniProtKB-KW"/>
</dbReference>
<evidence type="ECO:0000313" key="1">
    <source>
        <dbReference type="EMBL" id="ALB23625.1"/>
    </source>
</evidence>
<dbReference type="Proteomes" id="UP000029558">
    <property type="component" value="Chromosome"/>
</dbReference>
<accession>A0A1L6TDU9</accession>
<dbReference type="GO" id="GO:0008233">
    <property type="term" value="F:peptidase activity"/>
    <property type="evidence" value="ECO:0007669"/>
    <property type="project" value="UniProtKB-KW"/>
</dbReference>
<dbReference type="RefSeq" id="WP_027242861.1">
    <property type="nucleotide sequence ID" value="NZ_CP012508.1"/>
</dbReference>
<name>A0A1L6TDU9_PISSA</name>
<gene>
    <name evidence="1" type="ORF">KU39_2447</name>
</gene>
<keyword evidence="1" id="KW-0645">Protease</keyword>
<reference evidence="1 2" key="1">
    <citation type="journal article" date="2014" name="Genome Announc.">
        <title>Comparative Genome Analysis of Two Isolates of the Fish Pathogen Piscirickettsia salmonis from Different Hosts Reveals Major Differences in Virulence-Associated Secretion Systems.</title>
        <authorList>
            <person name="Bohle H."/>
            <person name="Henriquez P."/>
            <person name="Grothusen H."/>
            <person name="Navas E."/>
            <person name="Sandoval A."/>
            <person name="Bustamante F."/>
            <person name="Bustos P."/>
            <person name="Mancilla M."/>
        </authorList>
    </citation>
    <scope>NUCLEOTIDE SEQUENCE [LARGE SCALE GENOMIC DNA]</scope>
    <source>
        <strain evidence="2">B1-32597</strain>
    </source>
</reference>
<proteinExistence type="predicted"/>
<keyword evidence="1" id="KW-0378">Hydrolase</keyword>